<dbReference type="HAMAP" id="MF_00626">
    <property type="entry name" value="Germination_prot"/>
    <property type="match status" value="1"/>
</dbReference>
<dbReference type="SUPFAM" id="SSF53163">
    <property type="entry name" value="HybD-like"/>
    <property type="match status" value="1"/>
</dbReference>
<keyword evidence="2 4" id="KW-0378">Hydrolase</keyword>
<dbReference type="Pfam" id="PF03418">
    <property type="entry name" value="Peptidase_A25"/>
    <property type="match status" value="1"/>
</dbReference>
<dbReference type="InterPro" id="IPR023430">
    <property type="entry name" value="Pept_HybD-like_dom_sf"/>
</dbReference>
<organism evidence="5 6">
    <name type="scientific">Halalkalibacillus sediminis</name>
    <dbReference type="NCBI Taxonomy" id="2018042"/>
    <lineage>
        <taxon>Bacteria</taxon>
        <taxon>Bacillati</taxon>
        <taxon>Bacillota</taxon>
        <taxon>Bacilli</taxon>
        <taxon>Bacillales</taxon>
        <taxon>Bacillaceae</taxon>
        <taxon>Halalkalibacillus</taxon>
    </lineage>
</organism>
<evidence type="ECO:0000256" key="1">
    <source>
        <dbReference type="ARBA" id="ARBA00022670"/>
    </source>
</evidence>
<evidence type="ECO:0000313" key="6">
    <source>
        <dbReference type="Proteomes" id="UP000243524"/>
    </source>
</evidence>
<dbReference type="PIRSF" id="PIRSF019549">
    <property type="entry name" value="Peptidase_A25"/>
    <property type="match status" value="1"/>
</dbReference>
<evidence type="ECO:0000256" key="4">
    <source>
        <dbReference type="HAMAP-Rule" id="MF_00626"/>
    </source>
</evidence>
<dbReference type="Gene3D" id="3.40.50.1450">
    <property type="entry name" value="HybD-like"/>
    <property type="match status" value="1"/>
</dbReference>
<keyword evidence="6" id="KW-1185">Reference proteome</keyword>
<name>A0A2I0QXL0_9BACI</name>
<dbReference type="GO" id="GO:0009847">
    <property type="term" value="P:spore germination"/>
    <property type="evidence" value="ECO:0007669"/>
    <property type="project" value="UniProtKB-UniRule"/>
</dbReference>
<dbReference type="GO" id="GO:0004222">
    <property type="term" value="F:metalloendopeptidase activity"/>
    <property type="evidence" value="ECO:0007669"/>
    <property type="project" value="UniProtKB-UniRule"/>
</dbReference>
<reference evidence="5 6" key="1">
    <citation type="submission" date="2017-06" db="EMBL/GenBank/DDBJ databases">
        <title>the draft geome sequence of Illustriluteabacillus marina B3227.</title>
        <authorList>
            <person name="He R.-H."/>
            <person name="Du Z.-J."/>
        </authorList>
    </citation>
    <scope>NUCLEOTIDE SEQUENCE [LARGE SCALE GENOMIC DNA]</scope>
    <source>
        <strain evidence="5 6">B3227</strain>
    </source>
</reference>
<proteinExistence type="inferred from homology"/>
<comment type="caution">
    <text evidence="5">The sequence shown here is derived from an EMBL/GenBank/DDBJ whole genome shotgun (WGS) entry which is preliminary data.</text>
</comment>
<gene>
    <name evidence="4" type="primary">gpr</name>
    <name evidence="5" type="ORF">CEY16_04665</name>
</gene>
<comment type="catalytic activity">
    <reaction evidence="4">
        <text>Endopeptidase action with P4 Glu or Asp, P1 preferably Glu &gt; Asp, P1' hydrophobic and P2' Ala.</text>
        <dbReference type="EC" id="3.4.24.78"/>
    </reaction>
</comment>
<comment type="subunit">
    <text evidence="4">Homotetramer.</text>
</comment>
<comment type="PTM">
    <text evidence="4">Autoproteolytically processed. The inactive tetrameric zymogen termed p46 autoprocesses to a smaller form termed p41, which is active only during spore germination.</text>
</comment>
<dbReference type="Proteomes" id="UP000243524">
    <property type="component" value="Unassembled WGS sequence"/>
</dbReference>
<feature type="chain" id="PRO_5023513270" description="Germination protease" evidence="4">
    <location>
        <begin position="37"/>
        <end position="389"/>
    </location>
</feature>
<comment type="function">
    <text evidence="4">Initiates the rapid degradation of small, acid-soluble proteins during spore germination.</text>
</comment>
<dbReference type="EMBL" id="PJNH01000001">
    <property type="protein sequence ID" value="PKR79048.1"/>
    <property type="molecule type" value="Genomic_DNA"/>
</dbReference>
<dbReference type="OrthoDB" id="9777293at2"/>
<dbReference type="GO" id="GO:0006508">
    <property type="term" value="P:proteolysis"/>
    <property type="evidence" value="ECO:0007669"/>
    <property type="project" value="UniProtKB-UniRule"/>
</dbReference>
<feature type="propeptide" id="PRO_5014202579" evidence="4">
    <location>
        <begin position="1"/>
        <end position="36"/>
    </location>
</feature>
<comment type="similarity">
    <text evidence="4">Belongs to the peptidase A25 family.</text>
</comment>
<dbReference type="InterPro" id="IPR005080">
    <property type="entry name" value="Peptidase_A25"/>
</dbReference>
<evidence type="ECO:0000313" key="5">
    <source>
        <dbReference type="EMBL" id="PKR79048.1"/>
    </source>
</evidence>
<evidence type="ECO:0000256" key="3">
    <source>
        <dbReference type="ARBA" id="ARBA00023145"/>
    </source>
</evidence>
<dbReference type="NCBIfam" id="TIGR01441">
    <property type="entry name" value="GPR"/>
    <property type="match status" value="1"/>
</dbReference>
<accession>A0A2I0QXL0</accession>
<evidence type="ECO:0000256" key="2">
    <source>
        <dbReference type="ARBA" id="ARBA00022801"/>
    </source>
</evidence>
<keyword evidence="1 4" id="KW-0645">Protease</keyword>
<sequence length="389" mass="43258">MSSCLTCRLFYDHSETINRKGGCYQLKKQEYSPRTDLAIEAKEMFVEENPDKKHELDGIIIKEYEEENIKLTRVEINEQGSERVGKNPGQYITIESLKLRELNQTFENQVASVLGKEIDRLLKYHEVNEGARCLVVGLGNSYVTPDALGPDTVKKAYITSHLFKYHEGVVGEGFRPVSAFNPGVMGLTGMETSNMINGIVKELNPDFLIVIDALAARSIDRVNTTIQLSDAGIHPGSGVGNDRKEVSEKTLGVPVFSIGIPTVVDAVTITSDTIDYLLKHFGRELETGDQPSKSLVPAGMSFGEKKQLTDEDLPDEEVRERFLGVVGMLEIEEKRQLIQEVLRPLGHDLMVTPKDVDDVIIHMSKIIASGINQGLHQSITNENASDYIR</sequence>
<keyword evidence="3 4" id="KW-0865">Zymogen</keyword>
<dbReference type="EC" id="3.4.24.78" evidence="4"/>
<dbReference type="AlphaFoldDB" id="A0A2I0QXL0"/>
<protein>
    <recommendedName>
        <fullName evidence="4">Germination protease</fullName>
        <ecNumber evidence="4">3.4.24.78</ecNumber>
    </recommendedName>
    <alternativeName>
        <fullName evidence="4">GPR endopeptidase</fullName>
    </alternativeName>
    <alternativeName>
        <fullName evidence="4">Germination proteinase</fullName>
    </alternativeName>
    <alternativeName>
        <fullName evidence="4">Spore protease</fullName>
    </alternativeName>
</protein>